<name>A0AB39US66_9GAMM</name>
<protein>
    <submittedName>
        <fullName evidence="1">Uncharacterized protein</fullName>
    </submittedName>
</protein>
<proteinExistence type="predicted"/>
<dbReference type="AlphaFoldDB" id="A0AB39US66"/>
<sequence length="84" mass="8732">MGQQELTGQGDDGAFARQPGIDARIGQYQGVVAQIVGVGQIGKGVFITGSVGCDFTDEALTRLQVKGSSPGRVQAGNQHQTKDE</sequence>
<accession>A0AB39US66</accession>
<organism evidence="1">
    <name type="scientific">Thermohahella caldifontis</name>
    <dbReference type="NCBI Taxonomy" id="3142973"/>
    <lineage>
        <taxon>Bacteria</taxon>
        <taxon>Pseudomonadati</taxon>
        <taxon>Pseudomonadota</taxon>
        <taxon>Gammaproteobacteria</taxon>
        <taxon>Oceanospirillales</taxon>
        <taxon>Hahellaceae</taxon>
        <taxon>Thermohahella</taxon>
    </lineage>
</organism>
<gene>
    <name evidence="1" type="ORF">AAIA72_10080</name>
</gene>
<dbReference type="EMBL" id="CP154858">
    <property type="protein sequence ID" value="XDT71154.1"/>
    <property type="molecule type" value="Genomic_DNA"/>
</dbReference>
<dbReference type="KEGG" id="tcd:AAIA72_10080"/>
<dbReference type="RefSeq" id="WP_369603027.1">
    <property type="nucleotide sequence ID" value="NZ_CP154858.1"/>
</dbReference>
<reference evidence="1" key="1">
    <citation type="submission" date="2024-05" db="EMBL/GenBank/DDBJ databases">
        <title>Genome sequencing of novel strain.</title>
        <authorList>
            <person name="Ganbat D."/>
            <person name="Ganbat S."/>
            <person name="Lee S.-J."/>
        </authorList>
    </citation>
    <scope>NUCLEOTIDE SEQUENCE</scope>
    <source>
        <strain evidence="1">SMD15-11</strain>
    </source>
</reference>
<evidence type="ECO:0000313" key="1">
    <source>
        <dbReference type="EMBL" id="XDT71154.1"/>
    </source>
</evidence>